<evidence type="ECO:0000259" key="7">
    <source>
        <dbReference type="PROSITE" id="PS50268"/>
    </source>
</evidence>
<dbReference type="FunFam" id="2.60.40.60:FF:000212">
    <property type="entry name" value="Cadherin 17"/>
    <property type="match status" value="1"/>
</dbReference>
<keyword evidence="3 5" id="KW-0106">Calcium</keyword>
<dbReference type="GO" id="GO:0005509">
    <property type="term" value="F:calcium ion binding"/>
    <property type="evidence" value="ECO:0007669"/>
    <property type="project" value="UniProtKB-UniRule"/>
</dbReference>
<dbReference type="SUPFAM" id="SSF49313">
    <property type="entry name" value="Cadherin-like"/>
    <property type="match status" value="5"/>
</dbReference>
<reference evidence="9" key="1">
    <citation type="journal article" date="2019" name="IScience">
        <title>Narwhal Genome Reveals Long-Term Low Genetic Diversity despite Current Large Abundance Size.</title>
        <authorList>
            <person name="Westbury M.V."/>
            <person name="Petersen B."/>
            <person name="Garde E."/>
            <person name="Heide-Jorgensen M.P."/>
            <person name="Lorenzen E.D."/>
        </authorList>
    </citation>
    <scope>NUCLEOTIDE SEQUENCE [LARGE SCALE GENOMIC DNA]</scope>
</reference>
<feature type="region of interest" description="Disordered" evidence="6">
    <location>
        <begin position="56"/>
        <end position="75"/>
    </location>
</feature>
<dbReference type="Proteomes" id="UP000308365">
    <property type="component" value="Unassembled WGS sequence"/>
</dbReference>
<feature type="region of interest" description="Disordered" evidence="6">
    <location>
        <begin position="100"/>
        <end position="157"/>
    </location>
</feature>
<feature type="domain" description="Cadherin" evidence="7">
    <location>
        <begin position="560"/>
        <end position="626"/>
    </location>
</feature>
<dbReference type="GO" id="GO:0016339">
    <property type="term" value="P:calcium-dependent cell-cell adhesion via plasma membrane cell adhesion molecules"/>
    <property type="evidence" value="ECO:0007669"/>
    <property type="project" value="TreeGrafter"/>
</dbReference>
<dbReference type="FunFam" id="2.60.40.60:FF:000163">
    <property type="entry name" value="Cadherin 17"/>
    <property type="match status" value="1"/>
</dbReference>
<dbReference type="GO" id="GO:0005912">
    <property type="term" value="C:adherens junction"/>
    <property type="evidence" value="ECO:0007669"/>
    <property type="project" value="TreeGrafter"/>
</dbReference>
<keyword evidence="4" id="KW-0472">Membrane</keyword>
<dbReference type="GO" id="GO:0007156">
    <property type="term" value="P:homophilic cell adhesion via plasma membrane adhesion molecules"/>
    <property type="evidence" value="ECO:0007669"/>
    <property type="project" value="InterPro"/>
</dbReference>
<evidence type="ECO:0000313" key="8">
    <source>
        <dbReference type="EMBL" id="TKC44788.1"/>
    </source>
</evidence>
<dbReference type="FunFam" id="2.60.40.60:FF:000188">
    <property type="entry name" value="Cadherin 17"/>
    <property type="match status" value="1"/>
</dbReference>
<dbReference type="InterPro" id="IPR039808">
    <property type="entry name" value="Cadherin"/>
</dbReference>
<comment type="subcellular location">
    <subcellularLocation>
        <location evidence="1">Membrane</location>
    </subcellularLocation>
</comment>
<dbReference type="PROSITE" id="PS00232">
    <property type="entry name" value="CADHERIN_1"/>
    <property type="match status" value="2"/>
</dbReference>
<dbReference type="PRINTS" id="PR00205">
    <property type="entry name" value="CADHERIN"/>
</dbReference>
<protein>
    <recommendedName>
        <fullName evidence="7">Cadherin domain-containing protein</fullName>
    </recommendedName>
</protein>
<name>A0A4U1F615_MONMO</name>
<proteinExistence type="predicted"/>
<dbReference type="GO" id="GO:0016342">
    <property type="term" value="C:catenin complex"/>
    <property type="evidence" value="ECO:0007669"/>
    <property type="project" value="TreeGrafter"/>
</dbReference>
<gene>
    <name evidence="8" type="ORF">EI555_007731</name>
</gene>
<dbReference type="PANTHER" id="PTHR24027">
    <property type="entry name" value="CADHERIN-23"/>
    <property type="match status" value="1"/>
</dbReference>
<dbReference type="GO" id="GO:0045296">
    <property type="term" value="F:cadherin binding"/>
    <property type="evidence" value="ECO:0007669"/>
    <property type="project" value="TreeGrafter"/>
</dbReference>
<dbReference type="CDD" id="cd11304">
    <property type="entry name" value="Cadherin_repeat"/>
    <property type="match status" value="5"/>
</dbReference>
<dbReference type="FunFam" id="2.60.40.60:FF:000151">
    <property type="entry name" value="Cadherin 17"/>
    <property type="match status" value="1"/>
</dbReference>
<keyword evidence="2" id="KW-0677">Repeat</keyword>
<organism evidence="8 9">
    <name type="scientific">Monodon monoceros</name>
    <name type="common">Narwhal</name>
    <name type="synonym">Ceratodon monodon</name>
    <dbReference type="NCBI Taxonomy" id="40151"/>
    <lineage>
        <taxon>Eukaryota</taxon>
        <taxon>Metazoa</taxon>
        <taxon>Chordata</taxon>
        <taxon>Craniata</taxon>
        <taxon>Vertebrata</taxon>
        <taxon>Euteleostomi</taxon>
        <taxon>Mammalia</taxon>
        <taxon>Eutheria</taxon>
        <taxon>Laurasiatheria</taxon>
        <taxon>Artiodactyla</taxon>
        <taxon>Whippomorpha</taxon>
        <taxon>Cetacea</taxon>
        <taxon>Odontoceti</taxon>
        <taxon>Monodontidae</taxon>
        <taxon>Monodon</taxon>
    </lineage>
</organism>
<dbReference type="AlphaFoldDB" id="A0A4U1F615"/>
<evidence type="ECO:0000256" key="1">
    <source>
        <dbReference type="ARBA" id="ARBA00004370"/>
    </source>
</evidence>
<accession>A0A4U1F615</accession>
<evidence type="ECO:0000256" key="4">
    <source>
        <dbReference type="ARBA" id="ARBA00023136"/>
    </source>
</evidence>
<dbReference type="InterPro" id="IPR020894">
    <property type="entry name" value="Cadherin_CS"/>
</dbReference>
<dbReference type="SMART" id="SM00112">
    <property type="entry name" value="CA"/>
    <property type="match status" value="4"/>
</dbReference>
<evidence type="ECO:0000256" key="6">
    <source>
        <dbReference type="SAM" id="MobiDB-lite"/>
    </source>
</evidence>
<dbReference type="EMBL" id="RWIC01000371">
    <property type="protein sequence ID" value="TKC44788.1"/>
    <property type="molecule type" value="Genomic_DNA"/>
</dbReference>
<dbReference type="GO" id="GO:0044331">
    <property type="term" value="P:cell-cell adhesion mediated by cadherin"/>
    <property type="evidence" value="ECO:0007669"/>
    <property type="project" value="TreeGrafter"/>
</dbReference>
<dbReference type="GO" id="GO:0000902">
    <property type="term" value="P:cell morphogenesis"/>
    <property type="evidence" value="ECO:0007669"/>
    <property type="project" value="TreeGrafter"/>
</dbReference>
<dbReference type="Gene3D" id="2.60.40.60">
    <property type="entry name" value="Cadherins"/>
    <property type="match status" value="5"/>
</dbReference>
<feature type="domain" description="Cadherin" evidence="7">
    <location>
        <begin position="236"/>
        <end position="449"/>
    </location>
</feature>
<dbReference type="GO" id="GO:0016477">
    <property type="term" value="P:cell migration"/>
    <property type="evidence" value="ECO:0007669"/>
    <property type="project" value="TreeGrafter"/>
</dbReference>
<feature type="non-terminal residue" evidence="8">
    <location>
        <position position="1"/>
    </location>
</feature>
<evidence type="ECO:0000256" key="3">
    <source>
        <dbReference type="ARBA" id="ARBA00022837"/>
    </source>
</evidence>
<evidence type="ECO:0000256" key="2">
    <source>
        <dbReference type="ARBA" id="ARBA00022737"/>
    </source>
</evidence>
<dbReference type="InterPro" id="IPR002126">
    <property type="entry name" value="Cadherin-like_dom"/>
</dbReference>
<sequence>TTGYGQEEKFSGPLKPMTFSIFEGQGTNQIIFQVSLTKEKHTAARNTLDEILTKASSHSSTLPLRHQREGRQRLSGEVAVRGLGRHRRWDPLRGAAQVLVWSGPDPRGPKGNQRDSLRAPGDSSRGISVRGRRGPERGAAGGGAAPGPPPACDHAGSSAFKASPLAVTFKLTGETDDIFQIQPDGLLYHSKALDRETRAVHKLQVSALDAHGNTVEGPVPITIEVKDINDNRPVFLQSKYEGSVRQNSRPGKPFMYVNATDLDDPATPNGQLIYKIIMQLPKVNNVMYFQINNKTGAISLTLAGSQELDPLKNPSYKLVVSVEDMGGQNEHSFSDTTSVDIMVKANIWKAPEPVEIEENSTNPYPIKITQVRWNEPGALYSLVEKEKLSKFPFLIDQEGDIYVTQPLDREEKDAYVFYAVATDEHRKPLAFPLQIQVKVKDINDNPPTCSSTVTVLEVQENEQIGNSIGTLIAHDMDEENTINSVLGYRIVDQTPKVPRDGLFLVQAYSGMFQLALQSLRKRDTPQYNLTVEVSDKDFKTLCFVQINIIDINDQIPIFEKSDYGNLTLPEDTAIGTVILTIQATDADEPHTGSSKILYRITQGDSEGHLEIETDPETNTGYVKVKKSNPIPYCVQLKFDPFLHGCLIYALEHTKNSEGKANFQSLQRVVQATYVIFLQEAQSSLGI</sequence>
<dbReference type="GO" id="GO:0007043">
    <property type="term" value="P:cell-cell junction assembly"/>
    <property type="evidence" value="ECO:0007669"/>
    <property type="project" value="TreeGrafter"/>
</dbReference>
<dbReference type="GO" id="GO:0034332">
    <property type="term" value="P:adherens junction organization"/>
    <property type="evidence" value="ECO:0007669"/>
    <property type="project" value="TreeGrafter"/>
</dbReference>
<dbReference type="GO" id="GO:0008013">
    <property type="term" value="F:beta-catenin binding"/>
    <property type="evidence" value="ECO:0007669"/>
    <property type="project" value="TreeGrafter"/>
</dbReference>
<evidence type="ECO:0000313" key="9">
    <source>
        <dbReference type="Proteomes" id="UP000308365"/>
    </source>
</evidence>
<feature type="domain" description="Cadherin" evidence="7">
    <location>
        <begin position="450"/>
        <end position="558"/>
    </location>
</feature>
<comment type="caution">
    <text evidence="8">The sequence shown here is derived from an EMBL/GenBank/DDBJ whole genome shotgun (WGS) entry which is preliminary data.</text>
</comment>
<dbReference type="PROSITE" id="PS50268">
    <property type="entry name" value="CADHERIN_2"/>
    <property type="match status" value="4"/>
</dbReference>
<dbReference type="Pfam" id="PF00028">
    <property type="entry name" value="Cadherin"/>
    <property type="match status" value="4"/>
</dbReference>
<dbReference type="InterPro" id="IPR015919">
    <property type="entry name" value="Cadherin-like_sf"/>
</dbReference>
<evidence type="ECO:0000256" key="5">
    <source>
        <dbReference type="PROSITE-ProRule" id="PRU00043"/>
    </source>
</evidence>
<feature type="domain" description="Cadherin" evidence="7">
    <location>
        <begin position="167"/>
        <end position="235"/>
    </location>
</feature>
<dbReference type="PANTHER" id="PTHR24027:SF419">
    <property type="entry name" value="CADHERIN-17"/>
    <property type="match status" value="1"/>
</dbReference>